<accession>A0A0E2B7B4</accession>
<comment type="caution">
    <text evidence="1">The sequence shown here is derived from an EMBL/GenBank/DDBJ whole genome shotgun (WGS) entry which is preliminary data.</text>
</comment>
<evidence type="ECO:0000313" key="2">
    <source>
        <dbReference type="Proteomes" id="UP000006253"/>
    </source>
</evidence>
<dbReference type="EMBL" id="AHMY02000022">
    <property type="protein sequence ID" value="EKO16752.1"/>
    <property type="molecule type" value="Genomic_DNA"/>
</dbReference>
<evidence type="ECO:0000313" key="1">
    <source>
        <dbReference type="EMBL" id="EKO16752.1"/>
    </source>
</evidence>
<dbReference type="AlphaFoldDB" id="A0A0E2B7B4"/>
<sequence length="50" mass="5947">MGTHTNLCFADEFQSVEIPNIDLTMSFYLKTYKSSMRLNLWELIQIYVLQ</sequence>
<gene>
    <name evidence="1" type="ORF">LEP1GSC081_2743</name>
</gene>
<reference evidence="1 2" key="1">
    <citation type="submission" date="2012-10" db="EMBL/GenBank/DDBJ databases">
        <authorList>
            <person name="Harkins D.M."/>
            <person name="Durkin A.S."/>
            <person name="Brinkac L.M."/>
            <person name="Selengut J.D."/>
            <person name="Sanka R."/>
            <person name="DePew J."/>
            <person name="Purushe J."/>
            <person name="Peacock S.J."/>
            <person name="Thaipadungpanit J."/>
            <person name="Wuthiekanun V.W."/>
            <person name="Day N.P."/>
            <person name="Vinetz J.M."/>
            <person name="Sutton G.G."/>
            <person name="Nelson W.C."/>
            <person name="Fouts D.E."/>
        </authorList>
    </citation>
    <scope>NUCLEOTIDE SEQUENCE [LARGE SCALE GENOMIC DNA]</scope>
    <source>
        <strain evidence="1 2">H1</strain>
    </source>
</reference>
<organism evidence="1 2">
    <name type="scientific">Leptospira kirschneri str. H1</name>
    <dbReference type="NCBI Taxonomy" id="1049966"/>
    <lineage>
        <taxon>Bacteria</taxon>
        <taxon>Pseudomonadati</taxon>
        <taxon>Spirochaetota</taxon>
        <taxon>Spirochaetia</taxon>
        <taxon>Leptospirales</taxon>
        <taxon>Leptospiraceae</taxon>
        <taxon>Leptospira</taxon>
    </lineage>
</organism>
<name>A0A0E2B7B4_9LEPT</name>
<protein>
    <submittedName>
        <fullName evidence="1">Uncharacterized protein</fullName>
    </submittedName>
</protein>
<dbReference type="Proteomes" id="UP000006253">
    <property type="component" value="Unassembled WGS sequence"/>
</dbReference>
<proteinExistence type="predicted"/>